<protein>
    <submittedName>
        <fullName evidence="3">DUF6797 domain-containing protein</fullName>
    </submittedName>
</protein>
<evidence type="ECO:0000256" key="1">
    <source>
        <dbReference type="SAM" id="SignalP"/>
    </source>
</evidence>
<keyword evidence="4" id="KW-1185">Reference proteome</keyword>
<feature type="signal peptide" evidence="1">
    <location>
        <begin position="1"/>
        <end position="23"/>
    </location>
</feature>
<dbReference type="InterPro" id="IPR011042">
    <property type="entry name" value="6-blade_b-propeller_TolB-like"/>
</dbReference>
<accession>A0ABU9AXG2</accession>
<dbReference type="SUPFAM" id="SSF101898">
    <property type="entry name" value="NHL repeat"/>
    <property type="match status" value="1"/>
</dbReference>
<dbReference type="PANTHER" id="PTHR33546">
    <property type="entry name" value="LARGE, MULTIFUNCTIONAL SECRETED PROTEIN-RELATED"/>
    <property type="match status" value="1"/>
</dbReference>
<feature type="chain" id="PRO_5047417478" evidence="1">
    <location>
        <begin position="24"/>
        <end position="752"/>
    </location>
</feature>
<gene>
    <name evidence="3" type="ORF">WKV53_18125</name>
</gene>
<dbReference type="Pfam" id="PF20601">
    <property type="entry name" value="DUF6797"/>
    <property type="match status" value="1"/>
</dbReference>
<organism evidence="3 4">
    <name type="scientific">Luteolibacter soli</name>
    <dbReference type="NCBI Taxonomy" id="3135280"/>
    <lineage>
        <taxon>Bacteria</taxon>
        <taxon>Pseudomonadati</taxon>
        <taxon>Verrucomicrobiota</taxon>
        <taxon>Verrucomicrobiia</taxon>
        <taxon>Verrucomicrobiales</taxon>
        <taxon>Verrucomicrobiaceae</taxon>
        <taxon>Luteolibacter</taxon>
    </lineage>
</organism>
<evidence type="ECO:0000313" key="4">
    <source>
        <dbReference type="Proteomes" id="UP001371305"/>
    </source>
</evidence>
<dbReference type="EMBL" id="JBBUKT010000007">
    <property type="protein sequence ID" value="MEK7952435.1"/>
    <property type="molecule type" value="Genomic_DNA"/>
</dbReference>
<evidence type="ECO:0000313" key="3">
    <source>
        <dbReference type="EMBL" id="MEK7952435.1"/>
    </source>
</evidence>
<comment type="caution">
    <text evidence="3">The sequence shown here is derived from an EMBL/GenBank/DDBJ whole genome shotgun (WGS) entry which is preliminary data.</text>
</comment>
<dbReference type="InterPro" id="IPR046476">
    <property type="entry name" value="DUF6797"/>
</dbReference>
<name>A0ABU9AXG2_9BACT</name>
<dbReference type="RefSeq" id="WP_341406192.1">
    <property type="nucleotide sequence ID" value="NZ_JBBUKT010000007.1"/>
</dbReference>
<dbReference type="Proteomes" id="UP001371305">
    <property type="component" value="Unassembled WGS sequence"/>
</dbReference>
<sequence length="752" mass="81327">MKSALAPSIFAALALSTVTPVFAAWYEDMQIGPAWSNTFAATIDGKETPAAVKGILVDLGDGVHALFDTETLRVVSIYKGFVHWGGTPWTGEHGKLIRIANEGDNAFITTPAGPGWGDASGNFTDKRSKDLHGWGNLDYAKFKGFFRDGKKIIFSYEVNGAAVLESLEASGDSVTRQFQIAPHKGALSVILGGADAVESASGPAAALKGGVTVAVGGKGPTLSKDKEGLVAKIAAASAPLSFTVTYAKGGKAAPAAPVDLAARTKGGDGIWKETLTTTGKVSTDKDSPWVVDSLGVPDNNPWKSNIRFSGFDFIDEDTAAISTWNGDVWTVSGLKGDWSKLTWKRFASGLFEPLGVKVVNGVVMVHGRDQITRLYDLNKDGEADRYEAFFRDNAVSPNFHEFAFELQTDKAGNFYTCKASPVRGGGRGFDTIYPHHGTILKISPDGKNYQVIATGLRAPGGMAVGPNGEITTGENEGSWQPRCKINYFTPKQAPVFLGTEPSKHDVNKPYLEPLCFLPMEVDNSGASQVWVPEGVDFGLKPGELIHCSYGQSSIYRVLPSPAADGTMQGGVVKIPVSLGSSAQRVRFHKDGSLYLCGLRGWQTNAASETAFQRIRYNKGVEVTLPNQVELIKTGVRIHFDVPVDAELAADVESYSAERWNYVRSSQYGSGEFSVDKPDRELEKQAQEKEIRPNNHDKIKIKAVRVAKDGKSVEIDLDGHKPSDQLKVSWDLEDKDKKVIKGDYYGTYRKPSK</sequence>
<reference evidence="3 4" key="1">
    <citation type="submission" date="2024-04" db="EMBL/GenBank/DDBJ databases">
        <title>Luteolibacter sp. isolated from soil.</title>
        <authorList>
            <person name="An J."/>
        </authorList>
    </citation>
    <scope>NUCLEOTIDE SEQUENCE [LARGE SCALE GENOMIC DNA]</scope>
    <source>
        <strain evidence="3 4">Y139</strain>
    </source>
</reference>
<dbReference type="Gene3D" id="2.120.10.30">
    <property type="entry name" value="TolB, C-terminal domain"/>
    <property type="match status" value="1"/>
</dbReference>
<evidence type="ECO:0000259" key="2">
    <source>
        <dbReference type="Pfam" id="PF20601"/>
    </source>
</evidence>
<keyword evidence="1" id="KW-0732">Signal</keyword>
<feature type="domain" description="DUF6797" evidence="2">
    <location>
        <begin position="65"/>
        <end position="165"/>
    </location>
</feature>
<proteinExistence type="predicted"/>
<dbReference type="PANTHER" id="PTHR33546:SF1">
    <property type="entry name" value="LARGE, MULTIFUNCTIONAL SECRETED PROTEIN"/>
    <property type="match status" value="1"/>
</dbReference>